<dbReference type="Proteomes" id="UP001275084">
    <property type="component" value="Unassembled WGS sequence"/>
</dbReference>
<sequence length="201" mass="22523">MSTPWGNSPFLGGSIKAFGPWDGCRGRSTTQGSCRVTDKRIKGLEWTGKRRGEKAVLAWERPSKLRQVEVVSTPRMTAQPSTWSDFATLAPVRRLSPLARPWPRFHRRAYLIPECWTRGNKIHPCSQRAPSPLSPLLAEAKQMSPQTRGLLVDNQTPSQHPSLLPQIMCEMIVALLWGFHCTRQGQSSIQRHGHKAAPNKA</sequence>
<evidence type="ECO:0000313" key="2">
    <source>
        <dbReference type="Proteomes" id="UP001275084"/>
    </source>
</evidence>
<evidence type="ECO:0000313" key="1">
    <source>
        <dbReference type="EMBL" id="KAK3362760.1"/>
    </source>
</evidence>
<protein>
    <submittedName>
        <fullName evidence="1">Uncharacterized protein</fullName>
    </submittedName>
</protein>
<organism evidence="1 2">
    <name type="scientific">Lasiosphaeria hispida</name>
    <dbReference type="NCBI Taxonomy" id="260671"/>
    <lineage>
        <taxon>Eukaryota</taxon>
        <taxon>Fungi</taxon>
        <taxon>Dikarya</taxon>
        <taxon>Ascomycota</taxon>
        <taxon>Pezizomycotina</taxon>
        <taxon>Sordariomycetes</taxon>
        <taxon>Sordariomycetidae</taxon>
        <taxon>Sordariales</taxon>
        <taxon>Lasiosphaeriaceae</taxon>
        <taxon>Lasiosphaeria</taxon>
    </lineage>
</organism>
<gene>
    <name evidence="1" type="ORF">B0T25DRAFT_16195</name>
</gene>
<proteinExistence type="predicted"/>
<reference evidence="1" key="1">
    <citation type="journal article" date="2023" name="Mol. Phylogenet. Evol.">
        <title>Genome-scale phylogeny and comparative genomics of the fungal order Sordariales.</title>
        <authorList>
            <person name="Hensen N."/>
            <person name="Bonometti L."/>
            <person name="Westerberg I."/>
            <person name="Brannstrom I.O."/>
            <person name="Guillou S."/>
            <person name="Cros-Aarteil S."/>
            <person name="Calhoun S."/>
            <person name="Haridas S."/>
            <person name="Kuo A."/>
            <person name="Mondo S."/>
            <person name="Pangilinan J."/>
            <person name="Riley R."/>
            <person name="LaButti K."/>
            <person name="Andreopoulos B."/>
            <person name="Lipzen A."/>
            <person name="Chen C."/>
            <person name="Yan M."/>
            <person name="Daum C."/>
            <person name="Ng V."/>
            <person name="Clum A."/>
            <person name="Steindorff A."/>
            <person name="Ohm R.A."/>
            <person name="Martin F."/>
            <person name="Silar P."/>
            <person name="Natvig D.O."/>
            <person name="Lalanne C."/>
            <person name="Gautier V."/>
            <person name="Ament-Velasquez S.L."/>
            <person name="Kruys A."/>
            <person name="Hutchinson M.I."/>
            <person name="Powell A.J."/>
            <person name="Barry K."/>
            <person name="Miller A.N."/>
            <person name="Grigoriev I.V."/>
            <person name="Debuchy R."/>
            <person name="Gladieux P."/>
            <person name="Hiltunen Thoren M."/>
            <person name="Johannesson H."/>
        </authorList>
    </citation>
    <scope>NUCLEOTIDE SEQUENCE</scope>
    <source>
        <strain evidence="1">CBS 955.72</strain>
    </source>
</reference>
<dbReference type="EMBL" id="JAUIQD010000001">
    <property type="protein sequence ID" value="KAK3362760.1"/>
    <property type="molecule type" value="Genomic_DNA"/>
</dbReference>
<reference evidence="1" key="2">
    <citation type="submission" date="2023-06" db="EMBL/GenBank/DDBJ databases">
        <authorList>
            <consortium name="Lawrence Berkeley National Laboratory"/>
            <person name="Haridas S."/>
            <person name="Hensen N."/>
            <person name="Bonometti L."/>
            <person name="Westerberg I."/>
            <person name="Brannstrom I.O."/>
            <person name="Guillou S."/>
            <person name="Cros-Aarteil S."/>
            <person name="Calhoun S."/>
            <person name="Kuo A."/>
            <person name="Mondo S."/>
            <person name="Pangilinan J."/>
            <person name="Riley R."/>
            <person name="Labutti K."/>
            <person name="Andreopoulos B."/>
            <person name="Lipzen A."/>
            <person name="Chen C."/>
            <person name="Yanf M."/>
            <person name="Daum C."/>
            <person name="Ng V."/>
            <person name="Clum A."/>
            <person name="Steindorff A."/>
            <person name="Ohm R."/>
            <person name="Martin F."/>
            <person name="Silar P."/>
            <person name="Natvig D."/>
            <person name="Lalanne C."/>
            <person name="Gautier V."/>
            <person name="Ament-Velasquez S.L."/>
            <person name="Kruys A."/>
            <person name="Hutchinson M.I."/>
            <person name="Powell A.J."/>
            <person name="Barry K."/>
            <person name="Miller A.N."/>
            <person name="Grigoriev I.V."/>
            <person name="Debuchy R."/>
            <person name="Gladieux P."/>
            <person name="Thoren M.H."/>
            <person name="Johannesson H."/>
        </authorList>
    </citation>
    <scope>NUCLEOTIDE SEQUENCE</scope>
    <source>
        <strain evidence="1">CBS 955.72</strain>
    </source>
</reference>
<comment type="caution">
    <text evidence="1">The sequence shown here is derived from an EMBL/GenBank/DDBJ whole genome shotgun (WGS) entry which is preliminary data.</text>
</comment>
<keyword evidence="2" id="KW-1185">Reference proteome</keyword>
<name>A0AAJ0MJG6_9PEZI</name>
<accession>A0AAJ0MJG6</accession>
<dbReference type="AlphaFoldDB" id="A0AAJ0MJG6"/>